<dbReference type="InterPro" id="IPR020846">
    <property type="entry name" value="MFS_dom"/>
</dbReference>
<organism evidence="9 10">
    <name type="scientific">Venturia effusa</name>
    <dbReference type="NCBI Taxonomy" id="50376"/>
    <lineage>
        <taxon>Eukaryota</taxon>
        <taxon>Fungi</taxon>
        <taxon>Dikarya</taxon>
        <taxon>Ascomycota</taxon>
        <taxon>Pezizomycotina</taxon>
        <taxon>Dothideomycetes</taxon>
        <taxon>Pleosporomycetidae</taxon>
        <taxon>Venturiales</taxon>
        <taxon>Venturiaceae</taxon>
        <taxon>Venturia</taxon>
    </lineage>
</organism>
<keyword evidence="5 7" id="KW-0472">Membrane</keyword>
<feature type="compositionally biased region" description="Polar residues" evidence="6">
    <location>
        <begin position="60"/>
        <end position="72"/>
    </location>
</feature>
<feature type="transmembrane region" description="Helical" evidence="7">
    <location>
        <begin position="370"/>
        <end position="392"/>
    </location>
</feature>
<keyword evidence="4 7" id="KW-1133">Transmembrane helix</keyword>
<evidence type="ECO:0000256" key="1">
    <source>
        <dbReference type="ARBA" id="ARBA00004141"/>
    </source>
</evidence>
<feature type="transmembrane region" description="Helical" evidence="7">
    <location>
        <begin position="227"/>
        <end position="250"/>
    </location>
</feature>
<dbReference type="CDD" id="cd17323">
    <property type="entry name" value="MFS_Tpo1_MDR_like"/>
    <property type="match status" value="1"/>
</dbReference>
<feature type="transmembrane region" description="Helical" evidence="7">
    <location>
        <begin position="256"/>
        <end position="275"/>
    </location>
</feature>
<sequence length="578" mass="64557">MTDFEKSVAALSDIEAGNKVTDSELKKVVSRHSTRSRSRRDQKNKDDISDRVSLERADSSENSSTIFTPPNSLDPTRKVISFDHDDRDNPYNWHWAKKLHVVFVSILGVMNSTIASGLASNSAPYYAAEFNVTSNYLLVLATSMFLMGYVVGPVFFGPMSEQYGRRIVMIWAFAWYMIFTMACALSPNYAALVVFRFLAGIGAACPLTVVGGTCADVYKNPEARGRAMAIFMGATTFGPCAGPVISAYISTIDWRWSFWVGLIFAGITFVILLLVPETYGPVILAHRAARLRKATGDENIKAPMELEQHDFKHIATVVLTRPIRMFFFEAIVLFSCLYLSFAYGIFYMFFQSYPIIYGETYGFTGGQEGLTFLAIGVGACLACLTYLGWDLALRRARVQNKAWVQREEMRRLPLACAAGPFFIISCFWVGWTARKDIHWIVPVLAGVPYGIGYLLVFMALLNYLVDAYKIFAASAMGAASAVRSLFGAILPFAARPMYRTLGVAWACSLLGFLSCLMAIIPFIFIWKGAELRANSKFCQYLLEKEREEAEKQEVERTGRDRRATNVVQKKTKPEVAVP</sequence>
<dbReference type="PANTHER" id="PTHR23502">
    <property type="entry name" value="MAJOR FACILITATOR SUPERFAMILY"/>
    <property type="match status" value="1"/>
</dbReference>
<comment type="subcellular location">
    <subcellularLocation>
        <location evidence="1">Membrane</location>
        <topology evidence="1">Multi-pass membrane protein</topology>
    </subcellularLocation>
</comment>
<feature type="transmembrane region" description="Helical" evidence="7">
    <location>
        <begin position="326"/>
        <end position="350"/>
    </location>
</feature>
<keyword evidence="10" id="KW-1185">Reference proteome</keyword>
<feature type="transmembrane region" description="Helical" evidence="7">
    <location>
        <begin position="502"/>
        <end position="526"/>
    </location>
</feature>
<evidence type="ECO:0000256" key="6">
    <source>
        <dbReference type="SAM" id="MobiDB-lite"/>
    </source>
</evidence>
<dbReference type="SUPFAM" id="SSF103473">
    <property type="entry name" value="MFS general substrate transporter"/>
    <property type="match status" value="1"/>
</dbReference>
<dbReference type="PANTHER" id="PTHR23502:SF74">
    <property type="entry name" value="MAJOR FACILITATOR SUPERFAMILY (MFS) PROFILE DOMAIN-CONTAINING PROTEIN"/>
    <property type="match status" value="1"/>
</dbReference>
<gene>
    <name evidence="9" type="ORF">FKW77_002874</name>
</gene>
<feature type="domain" description="Major facilitator superfamily (MFS) profile" evidence="8">
    <location>
        <begin position="101"/>
        <end position="529"/>
    </location>
</feature>
<feature type="transmembrane region" description="Helical" evidence="7">
    <location>
        <begin position="437"/>
        <end position="463"/>
    </location>
</feature>
<evidence type="ECO:0000313" key="10">
    <source>
        <dbReference type="Proteomes" id="UP000316270"/>
    </source>
</evidence>
<keyword evidence="3 7" id="KW-0812">Transmembrane</keyword>
<dbReference type="STRING" id="50376.A0A517LPS4"/>
<feature type="transmembrane region" description="Helical" evidence="7">
    <location>
        <begin position="136"/>
        <end position="156"/>
    </location>
</feature>
<feature type="compositionally biased region" description="Basic and acidic residues" evidence="6">
    <location>
        <begin position="546"/>
        <end position="563"/>
    </location>
</feature>
<evidence type="ECO:0000256" key="4">
    <source>
        <dbReference type="ARBA" id="ARBA00022989"/>
    </source>
</evidence>
<feature type="region of interest" description="Disordered" evidence="6">
    <location>
        <begin position="546"/>
        <end position="578"/>
    </location>
</feature>
<reference evidence="9 10" key="1">
    <citation type="submission" date="2019-07" db="EMBL/GenBank/DDBJ databases">
        <title>Finished genome of Venturia effusa.</title>
        <authorList>
            <person name="Young C.A."/>
            <person name="Cox M.P."/>
            <person name="Ganley A.R.D."/>
            <person name="David W.J."/>
        </authorList>
    </citation>
    <scope>NUCLEOTIDE SEQUENCE [LARGE SCALE GENOMIC DNA]</scope>
    <source>
        <strain evidence="10">albino</strain>
    </source>
</reference>
<evidence type="ECO:0000256" key="2">
    <source>
        <dbReference type="ARBA" id="ARBA00008335"/>
    </source>
</evidence>
<feature type="transmembrane region" description="Helical" evidence="7">
    <location>
        <begin position="193"/>
        <end position="215"/>
    </location>
</feature>
<dbReference type="OrthoDB" id="5141738at2759"/>
<comment type="similarity">
    <text evidence="2">Belongs to the major facilitator superfamily.</text>
</comment>
<feature type="transmembrane region" description="Helical" evidence="7">
    <location>
        <begin position="168"/>
        <end position="187"/>
    </location>
</feature>
<accession>A0A517LPS4</accession>
<evidence type="ECO:0000256" key="5">
    <source>
        <dbReference type="ARBA" id="ARBA00023136"/>
    </source>
</evidence>
<feature type="region of interest" description="Disordered" evidence="6">
    <location>
        <begin position="22"/>
        <end position="72"/>
    </location>
</feature>
<dbReference type="Proteomes" id="UP000316270">
    <property type="component" value="Chromosome 18"/>
</dbReference>
<feature type="transmembrane region" description="Helical" evidence="7">
    <location>
        <begin position="412"/>
        <end position="431"/>
    </location>
</feature>
<feature type="transmembrane region" description="Helical" evidence="7">
    <location>
        <begin position="99"/>
        <end position="116"/>
    </location>
</feature>
<evidence type="ECO:0000256" key="7">
    <source>
        <dbReference type="SAM" id="Phobius"/>
    </source>
</evidence>
<dbReference type="AlphaFoldDB" id="A0A517LPS4"/>
<dbReference type="GO" id="GO:0022857">
    <property type="term" value="F:transmembrane transporter activity"/>
    <property type="evidence" value="ECO:0007669"/>
    <property type="project" value="InterPro"/>
</dbReference>
<dbReference type="GO" id="GO:0005886">
    <property type="term" value="C:plasma membrane"/>
    <property type="evidence" value="ECO:0007669"/>
    <property type="project" value="TreeGrafter"/>
</dbReference>
<dbReference type="PROSITE" id="PS50850">
    <property type="entry name" value="MFS"/>
    <property type="match status" value="1"/>
</dbReference>
<evidence type="ECO:0000313" key="9">
    <source>
        <dbReference type="EMBL" id="QDS77650.1"/>
    </source>
</evidence>
<dbReference type="EMBL" id="CP042202">
    <property type="protein sequence ID" value="QDS77650.1"/>
    <property type="molecule type" value="Genomic_DNA"/>
</dbReference>
<feature type="compositionally biased region" description="Basic and acidic residues" evidence="6">
    <location>
        <begin position="39"/>
        <end position="59"/>
    </location>
</feature>
<dbReference type="InterPro" id="IPR036259">
    <property type="entry name" value="MFS_trans_sf"/>
</dbReference>
<feature type="compositionally biased region" description="Basic residues" evidence="6">
    <location>
        <begin position="28"/>
        <end position="38"/>
    </location>
</feature>
<dbReference type="InterPro" id="IPR011701">
    <property type="entry name" value="MFS"/>
</dbReference>
<name>A0A517LPS4_9PEZI</name>
<protein>
    <recommendedName>
        <fullName evidence="8">Major facilitator superfamily (MFS) profile domain-containing protein</fullName>
    </recommendedName>
</protein>
<proteinExistence type="inferred from homology"/>
<evidence type="ECO:0000256" key="3">
    <source>
        <dbReference type="ARBA" id="ARBA00022692"/>
    </source>
</evidence>
<dbReference type="Gene3D" id="1.20.1250.20">
    <property type="entry name" value="MFS general substrate transporter like domains"/>
    <property type="match status" value="1"/>
</dbReference>
<dbReference type="FunFam" id="1.20.1250.20:FF:000082">
    <property type="entry name" value="MFS multidrug transporter, putative"/>
    <property type="match status" value="1"/>
</dbReference>
<dbReference type="Pfam" id="PF07690">
    <property type="entry name" value="MFS_1"/>
    <property type="match status" value="1"/>
</dbReference>
<evidence type="ECO:0000259" key="8">
    <source>
        <dbReference type="PROSITE" id="PS50850"/>
    </source>
</evidence>
<feature type="transmembrane region" description="Helical" evidence="7">
    <location>
        <begin position="470"/>
        <end position="490"/>
    </location>
</feature>